<keyword evidence="2" id="KW-0812">Transmembrane</keyword>
<gene>
    <name evidence="5" type="primary">LOC108667444</name>
</gene>
<evidence type="ECO:0000256" key="3">
    <source>
        <dbReference type="SAM" id="SignalP"/>
    </source>
</evidence>
<dbReference type="RefSeq" id="XP_018009956.1">
    <property type="nucleotide sequence ID" value="XM_018154467.1"/>
</dbReference>
<evidence type="ECO:0000313" key="4">
    <source>
        <dbReference type="Proteomes" id="UP000694843"/>
    </source>
</evidence>
<feature type="transmembrane region" description="Helical" evidence="2">
    <location>
        <begin position="513"/>
        <end position="531"/>
    </location>
</feature>
<dbReference type="OrthoDB" id="6348902at2759"/>
<organism evidence="4 5">
    <name type="scientific">Hyalella azteca</name>
    <name type="common">Amphipod</name>
    <dbReference type="NCBI Taxonomy" id="294128"/>
    <lineage>
        <taxon>Eukaryota</taxon>
        <taxon>Metazoa</taxon>
        <taxon>Ecdysozoa</taxon>
        <taxon>Arthropoda</taxon>
        <taxon>Crustacea</taxon>
        <taxon>Multicrustacea</taxon>
        <taxon>Malacostraca</taxon>
        <taxon>Eumalacostraca</taxon>
        <taxon>Peracarida</taxon>
        <taxon>Amphipoda</taxon>
        <taxon>Senticaudata</taxon>
        <taxon>Talitrida</taxon>
        <taxon>Talitroidea</taxon>
        <taxon>Hyalellidae</taxon>
        <taxon>Hyalella</taxon>
    </lineage>
</organism>
<name>A0A8B7N7Z0_HYAAZ</name>
<dbReference type="GeneID" id="108667444"/>
<dbReference type="KEGG" id="hazt:108667444"/>
<feature type="region of interest" description="Disordered" evidence="1">
    <location>
        <begin position="75"/>
        <end position="100"/>
    </location>
</feature>
<evidence type="ECO:0000313" key="5">
    <source>
        <dbReference type="RefSeq" id="XP_018009956.1"/>
    </source>
</evidence>
<evidence type="ECO:0000256" key="1">
    <source>
        <dbReference type="SAM" id="MobiDB-lite"/>
    </source>
</evidence>
<feature type="signal peptide" evidence="3">
    <location>
        <begin position="1"/>
        <end position="28"/>
    </location>
</feature>
<sequence length="670" mass="74317">MNSISEHSLIVLFIAVIVFSTQWTEVICRRNLQVSTRGLADYDDESFDLGREVNIEHILNEIEAMGLRPKGMKIAPKTLNSRSDKNQDNNVEPMEDPLPTTTLRIPRREVFSIPTPNTGMNNSQEIILNDQTSNNLLDYSMDDENSNPALISNSSSTNGRLRRSMDDSVADILQSGKDKRQPRFFVNYDKRHAFNTSMEFTIPLFSFLMPGAGDLTHDGLDGNIFGWQTMTTYFLAGALSVAIYVVTAGSVDEEVPLETVLKPIFPGSQFLSDRSGISPALHSALERLVDAIEEANGKGKNEISKRRLSVTDWESFDYGSDVKIDDIIKEMEAMGVRSKSKQEIFKQGVSKNNKTISKINHNDCGKKSNTPASTSIQQGEKSSIFGSIKSFLASIVGMETSNAIDSSIQVDDGNSLDYALDIDQANTPSNSNWDNSEIFMHLNSTSYREESPMDGSVSDILQPVKGGRQPRLFYNFDRGSSWNTTVSYTFPIFSFFLPGYKEVRPDGVDNRSYGIVVWVFIIMMLTLLISVSTTMQGGLMQPPEQPIWLQPHLGRAFLGDKHPGDLSALSEAVHGALEKLADALEVKSCTHLATCEAYTDLHANSLLSLPFRAYTPLRDDVTDESVLTSLEVAARRSSGSGSCRREYPCIVDPFELMNLVIDWVAGKFSS</sequence>
<dbReference type="AlphaFoldDB" id="A0A8B7N7Z0"/>
<keyword evidence="3" id="KW-0732">Signal</keyword>
<accession>A0A8B7N7Z0</accession>
<evidence type="ECO:0000256" key="2">
    <source>
        <dbReference type="SAM" id="Phobius"/>
    </source>
</evidence>
<proteinExistence type="predicted"/>
<dbReference type="Proteomes" id="UP000694843">
    <property type="component" value="Unplaced"/>
</dbReference>
<feature type="chain" id="PRO_5034311669" evidence="3">
    <location>
        <begin position="29"/>
        <end position="670"/>
    </location>
</feature>
<keyword evidence="2" id="KW-1133">Transmembrane helix</keyword>
<reference evidence="5" key="1">
    <citation type="submission" date="2025-08" db="UniProtKB">
        <authorList>
            <consortium name="RefSeq"/>
        </authorList>
    </citation>
    <scope>IDENTIFICATION</scope>
    <source>
        <tissue evidence="5">Whole organism</tissue>
    </source>
</reference>
<keyword evidence="4" id="KW-1185">Reference proteome</keyword>
<protein>
    <submittedName>
        <fullName evidence="5">Uncharacterized protein LOC108667444</fullName>
    </submittedName>
</protein>
<keyword evidence="2" id="KW-0472">Membrane</keyword>